<dbReference type="SUPFAM" id="SSF103473">
    <property type="entry name" value="MFS general substrate transporter"/>
    <property type="match status" value="1"/>
</dbReference>
<evidence type="ECO:0000313" key="6">
    <source>
        <dbReference type="Proteomes" id="UP000288168"/>
    </source>
</evidence>
<evidence type="ECO:0000256" key="3">
    <source>
        <dbReference type="SAM" id="Phobius"/>
    </source>
</evidence>
<keyword evidence="6" id="KW-1185">Reference proteome</keyword>
<evidence type="ECO:0000313" key="5">
    <source>
        <dbReference type="EMBL" id="RSL50995.1"/>
    </source>
</evidence>
<feature type="transmembrane region" description="Helical" evidence="3">
    <location>
        <begin position="278"/>
        <end position="296"/>
    </location>
</feature>
<feature type="domain" description="Heterokaryon incompatibility" evidence="4">
    <location>
        <begin position="533"/>
        <end position="670"/>
    </location>
</feature>
<dbReference type="GO" id="GO:0016020">
    <property type="term" value="C:membrane"/>
    <property type="evidence" value="ECO:0007669"/>
    <property type="project" value="UniProtKB-SubCell"/>
</dbReference>
<comment type="caution">
    <text evidence="5">The sequence shown here is derived from an EMBL/GenBank/DDBJ whole genome shotgun (WGS) entry which is preliminary data.</text>
</comment>
<feature type="transmembrane region" description="Helical" evidence="3">
    <location>
        <begin position="223"/>
        <end position="243"/>
    </location>
</feature>
<keyword evidence="3" id="KW-0812">Transmembrane</keyword>
<organism evidence="5 6">
    <name type="scientific">Fusarium duplospermum</name>
    <dbReference type="NCBI Taxonomy" id="1325734"/>
    <lineage>
        <taxon>Eukaryota</taxon>
        <taxon>Fungi</taxon>
        <taxon>Dikarya</taxon>
        <taxon>Ascomycota</taxon>
        <taxon>Pezizomycotina</taxon>
        <taxon>Sordariomycetes</taxon>
        <taxon>Hypocreomycetidae</taxon>
        <taxon>Hypocreales</taxon>
        <taxon>Nectriaceae</taxon>
        <taxon>Fusarium</taxon>
        <taxon>Fusarium solani species complex</taxon>
    </lineage>
</organism>
<feature type="transmembrane region" description="Helical" evidence="3">
    <location>
        <begin position="185"/>
        <end position="203"/>
    </location>
</feature>
<feature type="transmembrane region" description="Helical" evidence="3">
    <location>
        <begin position="143"/>
        <end position="164"/>
    </location>
</feature>
<gene>
    <name evidence="5" type="ORF">CEP54_011633</name>
</gene>
<dbReference type="PANTHER" id="PTHR33112">
    <property type="entry name" value="DOMAIN PROTEIN, PUTATIVE-RELATED"/>
    <property type="match status" value="1"/>
</dbReference>
<proteinExistence type="predicted"/>
<dbReference type="Proteomes" id="UP000288168">
    <property type="component" value="Unassembled WGS sequence"/>
</dbReference>
<evidence type="ECO:0000259" key="4">
    <source>
        <dbReference type="Pfam" id="PF06985"/>
    </source>
</evidence>
<feature type="transmembrane region" description="Helical" evidence="3">
    <location>
        <begin position="111"/>
        <end position="131"/>
    </location>
</feature>
<evidence type="ECO:0000256" key="1">
    <source>
        <dbReference type="ARBA" id="ARBA00004141"/>
    </source>
</evidence>
<dbReference type="InterPro" id="IPR036259">
    <property type="entry name" value="MFS_trans_sf"/>
</dbReference>
<sequence length="885" mass="98554">MAFGVFQEHYARQPEFKDSPNIAVIGTVSSSIYFLGAPFATPLVKRFQRWRNHMVLVGTATCILSLLGASFARSINVLIATQGVLYGTGYLLLYVPLLFMLNEWFVQRRGFAYAILYAGGGFSGVGLPFLFEWLLDRWGHREALRTYVVIQVVLLMPILPLLRGRLPVSSRTTIQPVDVSFLKKPVFWVLAASNLSQSFAYYIPSLYLPTFASAMALSGTMGALVLAAHNLATVIGQLGFGYLSDRVNDIFILVIITTLVSSVATFTLWGLAHSLTPLVLFTVVYGLFAGAYVVFWPRFGSMLSDDPQPVYSLMAFGKGTGNIVTAPISESLLDKPLSSGSLQFGRREWMYNVASEAAIKCLGCTTLSEAIRPFLLRDGKSSQNPVFAFGCRNDTNGLYAISVVGIKGHSRLEQAGETVAIVLTSTPGALNPWGMKHITFSEFAEAYDSGSDIVQFAQTAIVDLGGTTLSPQTVQVAKMWLDACCKHSSFYCNISHAEVSPLPHRVLGFDQEEYGLIRLHEFGCGQGRPEARYMCLSYCWGAANFIRLTKGNQQELKDRVPWENLPRLFRDFIHLARTFGIFYVWIDSLCIIQDDLDDWAIEAARMAEIYSQSFLTVCATGSRSPFEGLEKPRPNEDVICHQIRRRVIRALPTLHSPSFPLFNRAWCYQERLLSPRTLHFGPEGVFWECATGMLSEYGHEQHYTFGGLNREQFCEASHTFSFSDKGHQWRSIVQHYTNLALTKPTDRLPGIMGLSVAMQSSLVDVLGDYLSGLWENSLPIDLLWERLPQATPLAHQSSPGSTLAPSWSWAYINGPVVYPEAVQLSFGNISVKYCEVLPAWRGDPTKIWMRCQMSRAWKKAYRAGGLKKAGARAAYIASLLSWTTL</sequence>
<comment type="subcellular location">
    <subcellularLocation>
        <location evidence="1">Membrane</location>
        <topology evidence="1">Multi-pass membrane protein</topology>
    </subcellularLocation>
</comment>
<dbReference type="InterPro" id="IPR011701">
    <property type="entry name" value="MFS"/>
</dbReference>
<feature type="transmembrane region" description="Helical" evidence="3">
    <location>
        <begin position="78"/>
        <end position="99"/>
    </location>
</feature>
<dbReference type="PANTHER" id="PTHR33112:SF13">
    <property type="entry name" value="HETEROKARYON INCOMPATIBILITY DOMAIN-CONTAINING PROTEIN"/>
    <property type="match status" value="1"/>
</dbReference>
<dbReference type="Pfam" id="PF06985">
    <property type="entry name" value="HET"/>
    <property type="match status" value="1"/>
</dbReference>
<feature type="transmembrane region" description="Helical" evidence="3">
    <location>
        <begin position="53"/>
        <end position="72"/>
    </location>
</feature>
<dbReference type="Gene3D" id="1.20.1250.20">
    <property type="entry name" value="MFS general substrate transporter like domains"/>
    <property type="match status" value="2"/>
</dbReference>
<feature type="transmembrane region" description="Helical" evidence="3">
    <location>
        <begin position="250"/>
        <end position="272"/>
    </location>
</feature>
<dbReference type="AlphaFoldDB" id="A0A428PDC0"/>
<keyword evidence="3" id="KW-0472">Membrane</keyword>
<evidence type="ECO:0000256" key="2">
    <source>
        <dbReference type="ARBA" id="ARBA00023180"/>
    </source>
</evidence>
<accession>A0A428PDC0</accession>
<protein>
    <recommendedName>
        <fullName evidence="4">Heterokaryon incompatibility domain-containing protein</fullName>
    </recommendedName>
</protein>
<keyword evidence="3" id="KW-1133">Transmembrane helix</keyword>
<dbReference type="EMBL" id="NKCI01000155">
    <property type="protein sequence ID" value="RSL50995.1"/>
    <property type="molecule type" value="Genomic_DNA"/>
</dbReference>
<dbReference type="InterPro" id="IPR010730">
    <property type="entry name" value="HET"/>
</dbReference>
<keyword evidence="2" id="KW-0325">Glycoprotein</keyword>
<dbReference type="Pfam" id="PF07690">
    <property type="entry name" value="MFS_1"/>
    <property type="match status" value="1"/>
</dbReference>
<name>A0A428PDC0_9HYPO</name>
<dbReference type="GO" id="GO:0022857">
    <property type="term" value="F:transmembrane transporter activity"/>
    <property type="evidence" value="ECO:0007669"/>
    <property type="project" value="InterPro"/>
</dbReference>
<dbReference type="OrthoDB" id="2213137at2759"/>
<feature type="transmembrane region" description="Helical" evidence="3">
    <location>
        <begin position="22"/>
        <end position="41"/>
    </location>
</feature>
<reference evidence="5 6" key="1">
    <citation type="submission" date="2017-06" db="EMBL/GenBank/DDBJ databases">
        <title>Comparative genomic analysis of Ambrosia Fusariam Clade fungi.</title>
        <authorList>
            <person name="Stajich J.E."/>
            <person name="Carrillo J."/>
            <person name="Kijimoto T."/>
            <person name="Eskalen A."/>
            <person name="O'Donnell K."/>
            <person name="Kasson M."/>
        </authorList>
    </citation>
    <scope>NUCLEOTIDE SEQUENCE [LARGE SCALE GENOMIC DNA]</scope>
    <source>
        <strain evidence="5 6">NRRL62584</strain>
    </source>
</reference>